<comment type="caution">
    <text evidence="3">The sequence shown here is derived from an EMBL/GenBank/DDBJ whole genome shotgun (WGS) entry which is preliminary data.</text>
</comment>
<organism evidence="3 4">
    <name type="scientific">Brachionus plicatilis</name>
    <name type="common">Marine rotifer</name>
    <name type="synonym">Brachionus muelleri</name>
    <dbReference type="NCBI Taxonomy" id="10195"/>
    <lineage>
        <taxon>Eukaryota</taxon>
        <taxon>Metazoa</taxon>
        <taxon>Spiralia</taxon>
        <taxon>Gnathifera</taxon>
        <taxon>Rotifera</taxon>
        <taxon>Eurotatoria</taxon>
        <taxon>Monogononta</taxon>
        <taxon>Pseudotrocha</taxon>
        <taxon>Ploima</taxon>
        <taxon>Brachionidae</taxon>
        <taxon>Brachionus</taxon>
    </lineage>
</organism>
<keyword evidence="2" id="KW-0732">Signal</keyword>
<dbReference type="OrthoDB" id="189997at2759"/>
<sequence length="528" mass="59193">MCNFFYFILILAFALNDEIKFTGAAYCNGKPSPSAQPNLKPIIDQKPTFIKEIKNAKLYKIGTDDDSIKIVHLWGTPYEMGFAHGSIVKQELTGLIEAFWKYMESEIISGINGTTKGFFRPDFLERVADLGLDVALDIENTITERYTGRYFHDEIKGMSDATGIEEKKFRRIHLIGELTKGSCSMFGAWGAALPNSEGLLQLRALDWVVDGGLQNFPEITVYHPNKNEQNGHDFANIGWSGWIGSIQGYSSAKLAISEIGVSYPDESFGKESRFGTPFTYALRDILQFDNTFYDAYNRLTNGKRTCDLILGVGDGKINKFNSVQYSASVANFMNDTTLKPEGDWHPKIKDVVYHGMDWLCPSFNEVMAAQISKFYGNLTAQNAIREVTSIVQTGSLLVTYYDFNNDVIYTANARGDIEEGPRNAYDRRDFIIKPVEELSETTKGSRNSQASSSNSQPTTPKTPPTRKRLASVDLNVDSTPSKKMDTKKDKKNCQITCISSKKYCCGTCCKEEKNIALCQKYFEDGKKL</sequence>
<dbReference type="Proteomes" id="UP000276133">
    <property type="component" value="Unassembled WGS sequence"/>
</dbReference>
<proteinExistence type="predicted"/>
<evidence type="ECO:0000256" key="2">
    <source>
        <dbReference type="SAM" id="SignalP"/>
    </source>
</evidence>
<dbReference type="PANTHER" id="PTHR35190">
    <property type="entry name" value="PROTEIN DCD1B"/>
    <property type="match status" value="1"/>
</dbReference>
<evidence type="ECO:0000313" key="3">
    <source>
        <dbReference type="EMBL" id="RNA41985.1"/>
    </source>
</evidence>
<dbReference type="EMBL" id="REGN01000429">
    <property type="protein sequence ID" value="RNA41985.1"/>
    <property type="molecule type" value="Genomic_DNA"/>
</dbReference>
<feature type="region of interest" description="Disordered" evidence="1">
    <location>
        <begin position="437"/>
        <end position="486"/>
    </location>
</feature>
<accession>A0A3M7T217</accession>
<feature type="chain" id="PRO_5018189188" evidence="2">
    <location>
        <begin position="25"/>
        <end position="528"/>
    </location>
</feature>
<keyword evidence="4" id="KW-1185">Reference proteome</keyword>
<evidence type="ECO:0000313" key="4">
    <source>
        <dbReference type="Proteomes" id="UP000276133"/>
    </source>
</evidence>
<dbReference type="AlphaFoldDB" id="A0A3M7T217"/>
<reference evidence="3 4" key="1">
    <citation type="journal article" date="2018" name="Sci. Rep.">
        <title>Genomic signatures of local adaptation to the degree of environmental predictability in rotifers.</title>
        <authorList>
            <person name="Franch-Gras L."/>
            <person name="Hahn C."/>
            <person name="Garcia-Roger E.M."/>
            <person name="Carmona M.J."/>
            <person name="Serra M."/>
            <person name="Gomez A."/>
        </authorList>
    </citation>
    <scope>NUCLEOTIDE SEQUENCE [LARGE SCALE GENOMIC DNA]</scope>
    <source>
        <strain evidence="3">HYR1</strain>
    </source>
</reference>
<protein>
    <submittedName>
        <fullName evidence="3">Acid ceramidase</fullName>
    </submittedName>
</protein>
<evidence type="ECO:0000256" key="1">
    <source>
        <dbReference type="SAM" id="MobiDB-lite"/>
    </source>
</evidence>
<feature type="compositionally biased region" description="Low complexity" evidence="1">
    <location>
        <begin position="445"/>
        <end position="459"/>
    </location>
</feature>
<gene>
    <name evidence="3" type="ORF">BpHYR1_050710</name>
</gene>
<name>A0A3M7T217_BRAPC</name>
<dbReference type="InterPro" id="IPR047803">
    <property type="entry name" value="DCD1A/B-like"/>
</dbReference>
<feature type="signal peptide" evidence="2">
    <location>
        <begin position="1"/>
        <end position="24"/>
    </location>
</feature>
<dbReference type="PANTHER" id="PTHR35190:SF2">
    <property type="entry name" value="PROTEIN DCD1B"/>
    <property type="match status" value="1"/>
</dbReference>